<organism evidence="8 9">
    <name type="scientific">Araneus ventricosus</name>
    <name type="common">Orbweaver spider</name>
    <name type="synonym">Epeira ventricosa</name>
    <dbReference type="NCBI Taxonomy" id="182803"/>
    <lineage>
        <taxon>Eukaryota</taxon>
        <taxon>Metazoa</taxon>
        <taxon>Ecdysozoa</taxon>
        <taxon>Arthropoda</taxon>
        <taxon>Chelicerata</taxon>
        <taxon>Arachnida</taxon>
        <taxon>Araneae</taxon>
        <taxon>Araneomorphae</taxon>
        <taxon>Entelegynae</taxon>
        <taxon>Araneoidea</taxon>
        <taxon>Araneidae</taxon>
        <taxon>Araneus</taxon>
    </lineage>
</organism>
<dbReference type="OrthoDB" id="439917at2759"/>
<keyword evidence="4" id="KW-1015">Disulfide bond</keyword>
<dbReference type="GO" id="GO:0008061">
    <property type="term" value="F:chitin binding"/>
    <property type="evidence" value="ECO:0007669"/>
    <property type="project" value="UniProtKB-KW"/>
</dbReference>
<name>A0A4Y2MJF4_ARAVE</name>
<dbReference type="SUPFAM" id="SSF57625">
    <property type="entry name" value="Invertebrate chitin-binding proteins"/>
    <property type="match status" value="3"/>
</dbReference>
<feature type="domain" description="Chitin-binding type-2" evidence="7">
    <location>
        <begin position="997"/>
        <end position="1054"/>
    </location>
</feature>
<dbReference type="GO" id="GO:0005576">
    <property type="term" value="C:extracellular region"/>
    <property type="evidence" value="ECO:0007669"/>
    <property type="project" value="InterPro"/>
</dbReference>
<dbReference type="SMART" id="SM00494">
    <property type="entry name" value="ChtBD2"/>
    <property type="match status" value="3"/>
</dbReference>
<dbReference type="PROSITE" id="PS50940">
    <property type="entry name" value="CHIT_BIND_II"/>
    <property type="match status" value="3"/>
</dbReference>
<reference evidence="8 9" key="1">
    <citation type="journal article" date="2019" name="Sci. Rep.">
        <title>Orb-weaving spider Araneus ventricosus genome elucidates the spidroin gene catalogue.</title>
        <authorList>
            <person name="Kono N."/>
            <person name="Nakamura H."/>
            <person name="Ohtoshi R."/>
            <person name="Moran D.A.P."/>
            <person name="Shinohara A."/>
            <person name="Yoshida Y."/>
            <person name="Fujiwara M."/>
            <person name="Mori M."/>
            <person name="Tomita M."/>
            <person name="Arakawa K."/>
        </authorList>
    </citation>
    <scope>NUCLEOTIDE SEQUENCE [LARGE SCALE GENOMIC DNA]</scope>
</reference>
<keyword evidence="2" id="KW-0732">Signal</keyword>
<feature type="compositionally biased region" description="Basic residues" evidence="6">
    <location>
        <begin position="1165"/>
        <end position="1177"/>
    </location>
</feature>
<comment type="caution">
    <text evidence="8">The sequence shown here is derived from an EMBL/GenBank/DDBJ whole genome shotgun (WGS) entry which is preliminary data.</text>
</comment>
<feature type="region of interest" description="Disordered" evidence="6">
    <location>
        <begin position="1129"/>
        <end position="1177"/>
    </location>
</feature>
<feature type="compositionally biased region" description="Low complexity" evidence="6">
    <location>
        <begin position="916"/>
        <end position="927"/>
    </location>
</feature>
<evidence type="ECO:0000256" key="3">
    <source>
        <dbReference type="ARBA" id="ARBA00022737"/>
    </source>
</evidence>
<dbReference type="AlphaFoldDB" id="A0A4Y2MJF4"/>
<protein>
    <submittedName>
        <fullName evidence="8">Protein obstructor-E</fullName>
    </submittedName>
</protein>
<evidence type="ECO:0000256" key="2">
    <source>
        <dbReference type="ARBA" id="ARBA00022729"/>
    </source>
</evidence>
<feature type="compositionally biased region" description="Basic residues" evidence="6">
    <location>
        <begin position="228"/>
        <end position="239"/>
    </location>
</feature>
<evidence type="ECO:0000313" key="9">
    <source>
        <dbReference type="Proteomes" id="UP000499080"/>
    </source>
</evidence>
<dbReference type="PANTHER" id="PTHR23301:SF107">
    <property type="entry name" value="LD20793P"/>
    <property type="match status" value="1"/>
</dbReference>
<dbReference type="Gene3D" id="2.170.140.10">
    <property type="entry name" value="Chitin binding domain"/>
    <property type="match status" value="3"/>
</dbReference>
<evidence type="ECO:0000256" key="6">
    <source>
        <dbReference type="SAM" id="MobiDB-lite"/>
    </source>
</evidence>
<feature type="domain" description="Chitin-binding type-2" evidence="7">
    <location>
        <begin position="928"/>
        <end position="987"/>
    </location>
</feature>
<dbReference type="PANTHER" id="PTHR23301">
    <property type="entry name" value="CHITIN BINDING PERITROPHIN-A"/>
    <property type="match status" value="1"/>
</dbReference>
<feature type="compositionally biased region" description="Polar residues" evidence="6">
    <location>
        <begin position="568"/>
        <end position="585"/>
    </location>
</feature>
<proteinExistence type="predicted"/>
<feature type="compositionally biased region" description="Basic and acidic residues" evidence="6">
    <location>
        <begin position="300"/>
        <end position="323"/>
    </location>
</feature>
<feature type="compositionally biased region" description="Polar residues" evidence="6">
    <location>
        <begin position="114"/>
        <end position="123"/>
    </location>
</feature>
<evidence type="ECO:0000313" key="8">
    <source>
        <dbReference type="EMBL" id="GBN25756.1"/>
    </source>
</evidence>
<feature type="compositionally biased region" description="Basic and acidic residues" evidence="6">
    <location>
        <begin position="761"/>
        <end position="776"/>
    </location>
</feature>
<feature type="compositionally biased region" description="Low complexity" evidence="6">
    <location>
        <begin position="648"/>
        <end position="669"/>
    </location>
</feature>
<feature type="compositionally biased region" description="Basic and acidic residues" evidence="6">
    <location>
        <begin position="708"/>
        <end position="729"/>
    </location>
</feature>
<keyword evidence="1" id="KW-0147">Chitin-binding</keyword>
<evidence type="ECO:0000256" key="4">
    <source>
        <dbReference type="ARBA" id="ARBA00023157"/>
    </source>
</evidence>
<dbReference type="Pfam" id="PF01607">
    <property type="entry name" value="CBM_14"/>
    <property type="match status" value="3"/>
</dbReference>
<keyword evidence="5" id="KW-0325">Glycoprotein</keyword>
<dbReference type="InterPro" id="IPR002557">
    <property type="entry name" value="Chitin-bd_dom"/>
</dbReference>
<dbReference type="InterPro" id="IPR051940">
    <property type="entry name" value="Chitin_bind-dev_reg"/>
</dbReference>
<feature type="domain" description="Chitin-binding type-2" evidence="7">
    <location>
        <begin position="1059"/>
        <end position="1129"/>
    </location>
</feature>
<gene>
    <name evidence="8" type="primary">obst-E_2</name>
    <name evidence="8" type="ORF">AVEN_40033_1</name>
</gene>
<feature type="compositionally biased region" description="Basic and acidic residues" evidence="6">
    <location>
        <begin position="1144"/>
        <end position="1153"/>
    </location>
</feature>
<feature type="compositionally biased region" description="Basic and acidic residues" evidence="6">
    <location>
        <begin position="161"/>
        <end position="178"/>
    </location>
</feature>
<feature type="compositionally biased region" description="Basic and acidic residues" evidence="6">
    <location>
        <begin position="339"/>
        <end position="353"/>
    </location>
</feature>
<evidence type="ECO:0000256" key="5">
    <source>
        <dbReference type="ARBA" id="ARBA00023180"/>
    </source>
</evidence>
<feature type="compositionally biased region" description="Polar residues" evidence="6">
    <location>
        <begin position="670"/>
        <end position="685"/>
    </location>
</feature>
<feature type="compositionally biased region" description="Basic and acidic residues" evidence="6">
    <location>
        <begin position="251"/>
        <end position="262"/>
    </location>
</feature>
<feature type="compositionally biased region" description="Basic and acidic residues" evidence="6">
    <location>
        <begin position="607"/>
        <end position="622"/>
    </location>
</feature>
<dbReference type="EMBL" id="BGPR01007283">
    <property type="protein sequence ID" value="GBN25756.1"/>
    <property type="molecule type" value="Genomic_DNA"/>
</dbReference>
<accession>A0A4Y2MJF4</accession>
<dbReference type="InterPro" id="IPR036508">
    <property type="entry name" value="Chitin-bd_dom_sf"/>
</dbReference>
<sequence>MYDKHTNSWVSNPESKINSRKYLVDLVLNEVTSKRFHCSLGDRGKQLNQTSFPFALFPPFRNEHPDINRRIIGYFHSISMRGRFSIAVLSFSVSKDDVCLKQTGGDKNVWKQRLAQSRGSSRYSPADEESDGPSTPPQRSPPSRRASVRRRKPTPTPEPSEINKELPDYQLPKREGTTARRVPSRVPAEEFAPHVPDVPVLPDEPILPAVVDELPQITTAAPEDKSQGRRRRPKKRRRPQNGAAKPATNAEKLDVTEPEKSRVPVPVPELLDVDQKRPEPFSVNPERISNPNKFDSPAGLEEKPLWSDDKLVNTDGDSGRRNPEPAPYYPPQVGTNRLPIEDTERIESARELPEPTPPAYPDIPSKRYSLPVDEPSSRASYVPVLTPIRVPTESRSHAPEDFPETRNQESTRRSRPSDRRGPQRATSNRTPSIPIPEVDEERIIPGTRAPQHFLPRDSQPSIPEKALPEVRLPATEPPHLANEFTDKPGFETAEELLERLQEEGNPAVEGIDLQGPDAASRLPNPGDAPYDDAYPPYSENIGSEERSADVVPHRREEDIPAAPRASFNDIQPQETPKRQSTNNVDTDGRQISRYEPPLQRGGFGSRGSERSEITRTTSEDNSRTQIPARGRGSSRYQPEAAPEEFSRTRSTSRSSSDSSSNTPTRTRSSQAPSQAPTRSRNTQRYQPDPAESRARVSTRRQPVDPEYAEERPVDVDYRRRAPAPAHEEDSQYVPPPPQSAPVNVPDEEYIPVRSAARSRPPQHDARDTAEPYLHEELPEDQPDPNAYAPEYQAPRQPSRRRPVDQRGPPPREQPVGQRGPPLREQGEDQRGSPVREQPERQVSRQTSRRENAGHRNAVRQPQPEYRAPEENTRYQAEYQAPPQNSRNQARPVPQRDLNHERQSARGHQSRARQPESSPSQGRASGSSKFTCPEAFGFFADPVQCDKYHECRNGTAVENLCHDGLAFNEVAAPKFLRCDSYRDVDCSSRPELQEAKPTANCPRRYGLYPHETDCTKFFNCVDGAATEVQCPPGLTFNDDRATCDWADLVKSSCKTEDLLGFKCPEPNTHDLVDGVYTTYPHPDNCQMHFFCIKGEDGLRRPRLLTCHEGLVYNPTTKACARPEEVPGCEDFYGSRSPPPKAQRKPAREPVREPIEPEEYEEPPTPKPRRRVQHRRQRN</sequence>
<feature type="compositionally biased region" description="Low complexity" evidence="6">
    <location>
        <begin position="527"/>
        <end position="537"/>
    </location>
</feature>
<feature type="region of interest" description="Disordered" evidence="6">
    <location>
        <begin position="110"/>
        <end position="927"/>
    </location>
</feature>
<evidence type="ECO:0000256" key="1">
    <source>
        <dbReference type="ARBA" id="ARBA00022669"/>
    </source>
</evidence>
<feature type="compositionally biased region" description="Basic and acidic residues" evidence="6">
    <location>
        <begin position="836"/>
        <end position="853"/>
    </location>
</feature>
<keyword evidence="9" id="KW-1185">Reference proteome</keyword>
<keyword evidence="3" id="KW-0677">Repeat</keyword>
<dbReference type="Proteomes" id="UP000499080">
    <property type="component" value="Unassembled WGS sequence"/>
</dbReference>
<evidence type="ECO:0000259" key="7">
    <source>
        <dbReference type="PROSITE" id="PS50940"/>
    </source>
</evidence>
<feature type="compositionally biased region" description="Basic and acidic residues" evidence="6">
    <location>
        <begin position="392"/>
        <end position="421"/>
    </location>
</feature>
<feature type="compositionally biased region" description="Basic and acidic residues" evidence="6">
    <location>
        <begin position="543"/>
        <end position="558"/>
    </location>
</feature>